<name>A0A1F4XGH5_9BACT</name>
<evidence type="ECO:0000259" key="1">
    <source>
        <dbReference type="Pfam" id="PF13579"/>
    </source>
</evidence>
<accession>A0A1F4XGH5</accession>
<dbReference type="SUPFAM" id="SSF53756">
    <property type="entry name" value="UDP-Glycosyltransferase/glycogen phosphorylase"/>
    <property type="match status" value="1"/>
</dbReference>
<gene>
    <name evidence="2" type="ORF">A2943_00145</name>
</gene>
<dbReference type="Proteomes" id="UP000176185">
    <property type="component" value="Unassembled WGS sequence"/>
</dbReference>
<comment type="caution">
    <text evidence="2">The sequence shown here is derived from an EMBL/GenBank/DDBJ whole genome shotgun (WGS) entry which is preliminary data.</text>
</comment>
<dbReference type="AlphaFoldDB" id="A0A1F4XGH5"/>
<dbReference type="EMBL" id="MEWX01000026">
    <property type="protein sequence ID" value="OGC80273.1"/>
    <property type="molecule type" value="Genomic_DNA"/>
</dbReference>
<organism evidence="2 3">
    <name type="scientific">Candidatus Adlerbacteria bacterium RIFCSPLOWO2_01_FULL_51_16</name>
    <dbReference type="NCBI Taxonomy" id="1797243"/>
    <lineage>
        <taxon>Bacteria</taxon>
        <taxon>Candidatus Adleribacteriota</taxon>
    </lineage>
</organism>
<protein>
    <recommendedName>
        <fullName evidence="1">Glycosyltransferase subfamily 4-like N-terminal domain-containing protein</fullName>
    </recommendedName>
</protein>
<dbReference type="Gene3D" id="3.40.50.2000">
    <property type="entry name" value="Glycogen Phosphorylase B"/>
    <property type="match status" value="2"/>
</dbReference>
<evidence type="ECO:0000313" key="2">
    <source>
        <dbReference type="EMBL" id="OGC80273.1"/>
    </source>
</evidence>
<feature type="domain" description="Glycosyltransferase subfamily 4-like N-terminal" evidence="1">
    <location>
        <begin position="32"/>
        <end position="212"/>
    </location>
</feature>
<dbReference type="STRING" id="1797243.A2943_00145"/>
<dbReference type="Pfam" id="PF13579">
    <property type="entry name" value="Glyco_trans_4_4"/>
    <property type="match status" value="1"/>
</dbReference>
<dbReference type="Pfam" id="PF13692">
    <property type="entry name" value="Glyco_trans_1_4"/>
    <property type="match status" value="1"/>
</dbReference>
<reference evidence="2 3" key="1">
    <citation type="journal article" date="2016" name="Nat. Commun.">
        <title>Thousands of microbial genomes shed light on interconnected biogeochemical processes in an aquifer system.</title>
        <authorList>
            <person name="Anantharaman K."/>
            <person name="Brown C.T."/>
            <person name="Hug L.A."/>
            <person name="Sharon I."/>
            <person name="Castelle C.J."/>
            <person name="Probst A.J."/>
            <person name="Thomas B.C."/>
            <person name="Singh A."/>
            <person name="Wilkins M.J."/>
            <person name="Karaoz U."/>
            <person name="Brodie E.L."/>
            <person name="Williams K.H."/>
            <person name="Hubbard S.S."/>
            <person name="Banfield J.F."/>
        </authorList>
    </citation>
    <scope>NUCLEOTIDE SEQUENCE [LARGE SCALE GENOMIC DNA]</scope>
</reference>
<evidence type="ECO:0000313" key="3">
    <source>
        <dbReference type="Proteomes" id="UP000176185"/>
    </source>
</evidence>
<proteinExistence type="predicted"/>
<dbReference type="InterPro" id="IPR028098">
    <property type="entry name" value="Glyco_trans_4-like_N"/>
</dbReference>
<sequence>MSNPVNKRVLMVCPSFPVIESGAEQMDRADGIRQLVRLGCEVVIIAKIVEWADRGAIERTAREMGVRVVPVPYRYSNRKLSPSERVWKFLGKFRNPLYFDGAAYEYAEPGIRAALARELKEFRPNVVWFEYTYLWPLYRLVRRAGVSIITRSNNFEPVHFLEEGGYTLFNYLKFVPKFLGEIITASLSDALLAITPKEERLYRKLGARRTGVLPLRSLPRFLASPLQNIREHRPLNVFFMGSSYSVTHNEAAAEFFLRQIIPKANRRAPGEFAFHILGAKLPDGLVRAAQQEGCHYEGYVQNIQEFLSSMDVALVPSLMGAGMQQKVFEPIVRGIPTITSRRAIAGYAYASGREFIAAKTADEFVEALLQLRSVSRRKELSLSARSRSETLFSQQALDAIVRDALSSL</sequence>